<sequence length="564" mass="63910">MSTQYPRPHVSGRSRVRTGCRTCKVRRVKCDEARPACLKCTSTGRKCEGYGVWGGPGCMQPSFMVSSRLALKPSISVAPVYSLSGHDQTCFSWFRYRTVGKLPGIFRGVFWDDLVLRACCEEPAVLHAAIALGSVHKLGNKRCSMQINDSGFPDDSEKFTLHHYNMAIRHMQPCSLSNGKPSIRIMLITSMVFTCMEFLLGHYRTGEVHLEHGMRLLASLTTPRDSAIDVETLHDAVDVELFGIFETMNLNCFILVGGTLKTYGTWQDFDTYPLSAMFESMTQARKRLDWVLSDTIRLTQHRHVMAMTDSSDAQLPEDWVSHQRRIQTQLASWGSVFKVSRVSLIAQMGFCGHIAYLHLRLFHAMTSIMAATCLDPRGEMAFDIHTNEFVAIIAQSEAFHRTIFATDFTNTRLEHDPNVASFTADRGWIAPLYFTAIKCRVSHIRLQAIRLLRSTVSREGLWDAQVVANVAQEIVRLEESPLCTLAKRSDNLIPNLTDLSREREQPLVPEGRRINQVEVMLPNSASDRIKIRVYRLGERNEPHVFFREQDSDTGNWNDVDVEDV</sequence>
<dbReference type="Pfam" id="PF00172">
    <property type="entry name" value="Zn_clus"/>
    <property type="match status" value="1"/>
</dbReference>
<dbReference type="AlphaFoldDB" id="A0A9P9J369"/>
<evidence type="ECO:0000256" key="2">
    <source>
        <dbReference type="ARBA" id="ARBA00022833"/>
    </source>
</evidence>
<evidence type="ECO:0000256" key="1">
    <source>
        <dbReference type="ARBA" id="ARBA00022723"/>
    </source>
</evidence>
<dbReference type="Gene3D" id="4.10.240.10">
    <property type="entry name" value="Zn(2)-C6 fungal-type DNA-binding domain"/>
    <property type="match status" value="1"/>
</dbReference>
<evidence type="ECO:0000313" key="8">
    <source>
        <dbReference type="EMBL" id="KAH7140420.1"/>
    </source>
</evidence>
<dbReference type="InterPro" id="IPR001138">
    <property type="entry name" value="Zn2Cys6_DnaBD"/>
</dbReference>
<name>A0A9P9J369_9HYPO</name>
<dbReference type="GO" id="GO:0008270">
    <property type="term" value="F:zinc ion binding"/>
    <property type="evidence" value="ECO:0007669"/>
    <property type="project" value="InterPro"/>
</dbReference>
<accession>A0A9P9J369</accession>
<evidence type="ECO:0000313" key="9">
    <source>
        <dbReference type="Proteomes" id="UP000717696"/>
    </source>
</evidence>
<dbReference type="OrthoDB" id="3145928at2759"/>
<dbReference type="InterPro" id="IPR052360">
    <property type="entry name" value="Transcr_Regulatory_Proteins"/>
</dbReference>
<keyword evidence="2" id="KW-0862">Zinc</keyword>
<dbReference type="PROSITE" id="PS00463">
    <property type="entry name" value="ZN2_CY6_FUNGAL_1"/>
    <property type="match status" value="1"/>
</dbReference>
<dbReference type="SUPFAM" id="SSF57701">
    <property type="entry name" value="Zn2/Cys6 DNA-binding domain"/>
    <property type="match status" value="1"/>
</dbReference>
<reference evidence="8" key="1">
    <citation type="journal article" date="2021" name="Nat. Commun.">
        <title>Genetic determinants of endophytism in the Arabidopsis root mycobiome.</title>
        <authorList>
            <person name="Mesny F."/>
            <person name="Miyauchi S."/>
            <person name="Thiergart T."/>
            <person name="Pickel B."/>
            <person name="Atanasova L."/>
            <person name="Karlsson M."/>
            <person name="Huettel B."/>
            <person name="Barry K.W."/>
            <person name="Haridas S."/>
            <person name="Chen C."/>
            <person name="Bauer D."/>
            <person name="Andreopoulos W."/>
            <person name="Pangilinan J."/>
            <person name="LaButti K."/>
            <person name="Riley R."/>
            <person name="Lipzen A."/>
            <person name="Clum A."/>
            <person name="Drula E."/>
            <person name="Henrissat B."/>
            <person name="Kohler A."/>
            <person name="Grigoriev I.V."/>
            <person name="Martin F.M."/>
            <person name="Hacquard S."/>
        </authorList>
    </citation>
    <scope>NUCLEOTIDE SEQUENCE</scope>
    <source>
        <strain evidence="8">MPI-CAGE-AT-0021</strain>
    </source>
</reference>
<organism evidence="8 9">
    <name type="scientific">Dactylonectria estremocensis</name>
    <dbReference type="NCBI Taxonomy" id="1079267"/>
    <lineage>
        <taxon>Eukaryota</taxon>
        <taxon>Fungi</taxon>
        <taxon>Dikarya</taxon>
        <taxon>Ascomycota</taxon>
        <taxon>Pezizomycotina</taxon>
        <taxon>Sordariomycetes</taxon>
        <taxon>Hypocreomycetidae</taxon>
        <taxon>Hypocreales</taxon>
        <taxon>Nectriaceae</taxon>
        <taxon>Dactylonectria</taxon>
    </lineage>
</organism>
<keyword evidence="9" id="KW-1185">Reference proteome</keyword>
<keyword evidence="4" id="KW-0238">DNA-binding</keyword>
<keyword evidence="1" id="KW-0479">Metal-binding</keyword>
<keyword evidence="6" id="KW-0539">Nucleus</keyword>
<dbReference type="PANTHER" id="PTHR36206">
    <property type="entry name" value="ASPERCRYPTIN BIOSYNTHESIS CLUSTER-SPECIFIC TRANSCRIPTION REGULATOR ATNN-RELATED"/>
    <property type="match status" value="1"/>
</dbReference>
<evidence type="ECO:0000256" key="6">
    <source>
        <dbReference type="ARBA" id="ARBA00023242"/>
    </source>
</evidence>
<dbReference type="PANTHER" id="PTHR36206:SF16">
    <property type="entry name" value="TRANSCRIPTION FACTOR DOMAIN-CONTAINING PROTEIN-RELATED"/>
    <property type="match status" value="1"/>
</dbReference>
<dbReference type="GO" id="GO:0000981">
    <property type="term" value="F:DNA-binding transcription factor activity, RNA polymerase II-specific"/>
    <property type="evidence" value="ECO:0007669"/>
    <property type="project" value="InterPro"/>
</dbReference>
<dbReference type="GO" id="GO:0003677">
    <property type="term" value="F:DNA binding"/>
    <property type="evidence" value="ECO:0007669"/>
    <property type="project" value="UniProtKB-KW"/>
</dbReference>
<dbReference type="EMBL" id="JAGMUU010000013">
    <property type="protein sequence ID" value="KAH7140420.1"/>
    <property type="molecule type" value="Genomic_DNA"/>
</dbReference>
<dbReference type="InterPro" id="IPR036864">
    <property type="entry name" value="Zn2-C6_fun-type_DNA-bd_sf"/>
</dbReference>
<feature type="domain" description="Zn(2)-C6 fungal-type" evidence="7">
    <location>
        <begin position="19"/>
        <end position="47"/>
    </location>
</feature>
<evidence type="ECO:0000256" key="5">
    <source>
        <dbReference type="ARBA" id="ARBA00023163"/>
    </source>
</evidence>
<keyword evidence="3" id="KW-0805">Transcription regulation</keyword>
<dbReference type="Proteomes" id="UP000717696">
    <property type="component" value="Unassembled WGS sequence"/>
</dbReference>
<comment type="caution">
    <text evidence="8">The sequence shown here is derived from an EMBL/GenBank/DDBJ whole genome shotgun (WGS) entry which is preliminary data.</text>
</comment>
<evidence type="ECO:0000259" key="7">
    <source>
        <dbReference type="PROSITE" id="PS50048"/>
    </source>
</evidence>
<proteinExistence type="predicted"/>
<evidence type="ECO:0000256" key="3">
    <source>
        <dbReference type="ARBA" id="ARBA00023015"/>
    </source>
</evidence>
<dbReference type="PROSITE" id="PS50048">
    <property type="entry name" value="ZN2_CY6_FUNGAL_2"/>
    <property type="match status" value="1"/>
</dbReference>
<dbReference type="CDD" id="cd00067">
    <property type="entry name" value="GAL4"/>
    <property type="match status" value="1"/>
</dbReference>
<keyword evidence="5" id="KW-0804">Transcription</keyword>
<evidence type="ECO:0000256" key="4">
    <source>
        <dbReference type="ARBA" id="ARBA00023125"/>
    </source>
</evidence>
<gene>
    <name evidence="8" type="ORF">B0J13DRAFT_477633</name>
</gene>
<protein>
    <recommendedName>
        <fullName evidence="7">Zn(2)-C6 fungal-type domain-containing protein</fullName>
    </recommendedName>
</protein>
<dbReference type="SMART" id="SM00066">
    <property type="entry name" value="GAL4"/>
    <property type="match status" value="1"/>
</dbReference>